<reference evidence="1" key="1">
    <citation type="submission" date="2018-02" db="EMBL/GenBank/DDBJ databases">
        <title>Rhizophora mucronata_Transcriptome.</title>
        <authorList>
            <person name="Meera S.P."/>
            <person name="Sreeshan A."/>
            <person name="Augustine A."/>
        </authorList>
    </citation>
    <scope>NUCLEOTIDE SEQUENCE</scope>
    <source>
        <tissue evidence="1">Leaf</tissue>
    </source>
</reference>
<organism evidence="1">
    <name type="scientific">Rhizophora mucronata</name>
    <name type="common">Asiatic mangrove</name>
    <dbReference type="NCBI Taxonomy" id="61149"/>
    <lineage>
        <taxon>Eukaryota</taxon>
        <taxon>Viridiplantae</taxon>
        <taxon>Streptophyta</taxon>
        <taxon>Embryophyta</taxon>
        <taxon>Tracheophyta</taxon>
        <taxon>Spermatophyta</taxon>
        <taxon>Magnoliopsida</taxon>
        <taxon>eudicotyledons</taxon>
        <taxon>Gunneridae</taxon>
        <taxon>Pentapetalae</taxon>
        <taxon>rosids</taxon>
        <taxon>fabids</taxon>
        <taxon>Malpighiales</taxon>
        <taxon>Rhizophoraceae</taxon>
        <taxon>Rhizophora</taxon>
    </lineage>
</organism>
<dbReference type="EMBL" id="GGEC01074973">
    <property type="protein sequence ID" value="MBX55457.1"/>
    <property type="molecule type" value="Transcribed_RNA"/>
</dbReference>
<accession>A0A2P2PL46</accession>
<name>A0A2P2PL46_RHIMU</name>
<dbReference type="AlphaFoldDB" id="A0A2P2PL46"/>
<sequence length="36" mass="4098">MSMNIPMTVLSTESSPAADCRRCHLQCRRTGRWQSS</sequence>
<proteinExistence type="predicted"/>
<evidence type="ECO:0000313" key="1">
    <source>
        <dbReference type="EMBL" id="MBX55457.1"/>
    </source>
</evidence>
<protein>
    <submittedName>
        <fullName evidence="1">DNA binding protein</fullName>
    </submittedName>
</protein>